<dbReference type="AlphaFoldDB" id="A0A3L7JCQ8"/>
<dbReference type="CDD" id="cd00130">
    <property type="entry name" value="PAS"/>
    <property type="match status" value="1"/>
</dbReference>
<dbReference type="Pfam" id="PF00512">
    <property type="entry name" value="HisKA"/>
    <property type="match status" value="1"/>
</dbReference>
<comment type="caution">
    <text evidence="8">The sequence shown here is derived from an EMBL/GenBank/DDBJ whole genome shotgun (WGS) entry which is preliminary data.</text>
</comment>
<dbReference type="InterPro" id="IPR035965">
    <property type="entry name" value="PAS-like_dom_sf"/>
</dbReference>
<dbReference type="RefSeq" id="WP_121645505.1">
    <property type="nucleotide sequence ID" value="NZ_RCWN01000001.1"/>
</dbReference>
<protein>
    <recommendedName>
        <fullName evidence="2">histidine kinase</fullName>
        <ecNumber evidence="2">2.7.13.3</ecNumber>
    </recommendedName>
</protein>
<dbReference type="Gene3D" id="1.10.287.130">
    <property type="match status" value="1"/>
</dbReference>
<dbReference type="Pfam" id="PF12860">
    <property type="entry name" value="PAS_7"/>
    <property type="match status" value="1"/>
</dbReference>
<dbReference type="InterPro" id="IPR013656">
    <property type="entry name" value="PAS_4"/>
</dbReference>
<dbReference type="InterPro" id="IPR004358">
    <property type="entry name" value="Sig_transdc_His_kin-like_C"/>
</dbReference>
<evidence type="ECO:0000256" key="2">
    <source>
        <dbReference type="ARBA" id="ARBA00012438"/>
    </source>
</evidence>
<proteinExistence type="predicted"/>
<dbReference type="SMART" id="SM00388">
    <property type="entry name" value="HisKA"/>
    <property type="match status" value="1"/>
</dbReference>
<feature type="domain" description="Response regulatory" evidence="6">
    <location>
        <begin position="520"/>
        <end position="633"/>
    </location>
</feature>
<evidence type="ECO:0000313" key="9">
    <source>
        <dbReference type="Proteomes" id="UP000281094"/>
    </source>
</evidence>
<dbReference type="InterPro" id="IPR001789">
    <property type="entry name" value="Sig_transdc_resp-reg_receiver"/>
</dbReference>
<sequence>MTAEFMPDTLDMLKDGLNRIDQGLTLFNADLKLVFVNERASDLLGLPEELTRPGTPFEALIRWNAMRGEYGAGEVEAMVAERVRTARLFRSHTLERVRPNGVVLNVSGWPLPGGGFATLYSDITLQRRRELELERRILKRTEELRQSEERLRLMANEVPAGIAYLDRSGAFQFVNRRFARAYQRDPDDLVGKQENEVLSTETWQRVRPFFARASRGEAQTFDIPIHFPDGRTLETRTFLRPDRAPDDTVNGFYVLTVNITREKMAAAALAQAQKMETLGQLSSGIAHDFNNLLTIILGNLKPLADRIENDELRREMVEPAIRATRRGADLMRRLLAVARRQPLSPMRVDLNDSIRTVTDLVRPSLGEDVELVLQSSHEEPHAYADPALLETSLINLVINAADAIDGHGTITISARNGAGDTVQIVVADDGKGMDEEQRTRIFEPFYSTKPGGERSGLGLTMVQGFVTDSGGAISVESATGQGTVFTLDLPAANSLVEDGVSALVDGSIVTSQTFALSGKLLLLVDDEDAVRHVLRRDLVASGAHILEADNGAEALELLESVPGIAAVVSDVSMPVMGGIELAGAVRRNWPNLPVTLLSGYGAEAKDGRLPAGVPIAHKPVDAAAIASSLAVAASFIEHERAGADRSVD</sequence>
<evidence type="ECO:0000256" key="3">
    <source>
        <dbReference type="ARBA" id="ARBA00022553"/>
    </source>
</evidence>
<evidence type="ECO:0000256" key="4">
    <source>
        <dbReference type="PROSITE-ProRule" id="PRU00169"/>
    </source>
</evidence>
<dbReference type="InterPro" id="IPR003661">
    <property type="entry name" value="HisK_dim/P_dom"/>
</dbReference>
<feature type="modified residue" description="4-aspartylphosphate" evidence="4">
    <location>
        <position position="570"/>
    </location>
</feature>
<keyword evidence="9" id="KW-1185">Reference proteome</keyword>
<reference evidence="8 9" key="1">
    <citation type="submission" date="2018-10" db="EMBL/GenBank/DDBJ databases">
        <title>Notoacmeibacter sp. M2BS9Y-3-1, whole genome shotgun sequence.</title>
        <authorList>
            <person name="Tuo L."/>
        </authorList>
    </citation>
    <scope>NUCLEOTIDE SEQUENCE [LARGE SCALE GENOMIC DNA]</scope>
    <source>
        <strain evidence="8 9">M2BS9Y-3-1</strain>
    </source>
</reference>
<dbReference type="PRINTS" id="PR00344">
    <property type="entry name" value="BCTRLSENSOR"/>
</dbReference>
<dbReference type="SUPFAM" id="SSF55874">
    <property type="entry name" value="ATPase domain of HSP90 chaperone/DNA topoisomerase II/histidine kinase"/>
    <property type="match status" value="1"/>
</dbReference>
<feature type="domain" description="Histidine kinase" evidence="5">
    <location>
        <begin position="284"/>
        <end position="493"/>
    </location>
</feature>
<dbReference type="GO" id="GO:0000155">
    <property type="term" value="F:phosphorelay sensor kinase activity"/>
    <property type="evidence" value="ECO:0007669"/>
    <property type="project" value="InterPro"/>
</dbReference>
<dbReference type="PROSITE" id="PS50112">
    <property type="entry name" value="PAS"/>
    <property type="match status" value="1"/>
</dbReference>
<accession>A0A3L7JCQ8</accession>
<evidence type="ECO:0000256" key="1">
    <source>
        <dbReference type="ARBA" id="ARBA00000085"/>
    </source>
</evidence>
<dbReference type="PROSITE" id="PS50109">
    <property type="entry name" value="HIS_KIN"/>
    <property type="match status" value="1"/>
</dbReference>
<dbReference type="SUPFAM" id="SSF52172">
    <property type="entry name" value="CheY-like"/>
    <property type="match status" value="1"/>
</dbReference>
<evidence type="ECO:0000313" key="8">
    <source>
        <dbReference type="EMBL" id="RLQ88537.1"/>
    </source>
</evidence>
<evidence type="ECO:0000259" key="5">
    <source>
        <dbReference type="PROSITE" id="PS50109"/>
    </source>
</evidence>
<dbReference type="PANTHER" id="PTHR43065">
    <property type="entry name" value="SENSOR HISTIDINE KINASE"/>
    <property type="match status" value="1"/>
</dbReference>
<dbReference type="Gene3D" id="3.40.50.2300">
    <property type="match status" value="1"/>
</dbReference>
<organism evidence="8 9">
    <name type="scientific">Notoacmeibacter ruber</name>
    <dbReference type="NCBI Taxonomy" id="2670375"/>
    <lineage>
        <taxon>Bacteria</taxon>
        <taxon>Pseudomonadati</taxon>
        <taxon>Pseudomonadota</taxon>
        <taxon>Alphaproteobacteria</taxon>
        <taxon>Hyphomicrobiales</taxon>
        <taxon>Notoacmeibacteraceae</taxon>
        <taxon>Notoacmeibacter</taxon>
    </lineage>
</organism>
<dbReference type="SMART" id="SM00448">
    <property type="entry name" value="REC"/>
    <property type="match status" value="1"/>
</dbReference>
<dbReference type="InterPro" id="IPR005467">
    <property type="entry name" value="His_kinase_dom"/>
</dbReference>
<evidence type="ECO:0000259" key="7">
    <source>
        <dbReference type="PROSITE" id="PS50112"/>
    </source>
</evidence>
<dbReference type="PANTHER" id="PTHR43065:SF42">
    <property type="entry name" value="TWO-COMPONENT SENSOR PPRA"/>
    <property type="match status" value="1"/>
</dbReference>
<dbReference type="Pfam" id="PF08448">
    <property type="entry name" value="PAS_4"/>
    <property type="match status" value="1"/>
</dbReference>
<dbReference type="SMART" id="SM00091">
    <property type="entry name" value="PAS"/>
    <property type="match status" value="2"/>
</dbReference>
<feature type="domain" description="PAS" evidence="7">
    <location>
        <begin position="147"/>
        <end position="217"/>
    </location>
</feature>
<dbReference type="PROSITE" id="PS50110">
    <property type="entry name" value="RESPONSE_REGULATORY"/>
    <property type="match status" value="1"/>
</dbReference>
<name>A0A3L7JCQ8_9HYPH</name>
<dbReference type="NCBIfam" id="TIGR00229">
    <property type="entry name" value="sensory_box"/>
    <property type="match status" value="1"/>
</dbReference>
<keyword evidence="3 4" id="KW-0597">Phosphoprotein</keyword>
<dbReference type="Pfam" id="PF00072">
    <property type="entry name" value="Response_reg"/>
    <property type="match status" value="1"/>
</dbReference>
<dbReference type="InterPro" id="IPR036890">
    <property type="entry name" value="HATPase_C_sf"/>
</dbReference>
<dbReference type="Gene3D" id="3.30.565.10">
    <property type="entry name" value="Histidine kinase-like ATPase, C-terminal domain"/>
    <property type="match status" value="1"/>
</dbReference>
<dbReference type="Gene3D" id="3.30.450.20">
    <property type="entry name" value="PAS domain"/>
    <property type="match status" value="2"/>
</dbReference>
<dbReference type="InterPro" id="IPR003594">
    <property type="entry name" value="HATPase_dom"/>
</dbReference>
<dbReference type="EMBL" id="RCWN01000001">
    <property type="protein sequence ID" value="RLQ88537.1"/>
    <property type="molecule type" value="Genomic_DNA"/>
</dbReference>
<dbReference type="CDD" id="cd00082">
    <property type="entry name" value="HisKA"/>
    <property type="match status" value="1"/>
</dbReference>
<dbReference type="EC" id="2.7.13.3" evidence="2"/>
<evidence type="ECO:0000259" key="6">
    <source>
        <dbReference type="PROSITE" id="PS50110"/>
    </source>
</evidence>
<dbReference type="InterPro" id="IPR036097">
    <property type="entry name" value="HisK_dim/P_sf"/>
</dbReference>
<gene>
    <name evidence="8" type="ORF">D8780_10265</name>
</gene>
<dbReference type="Proteomes" id="UP000281094">
    <property type="component" value="Unassembled WGS sequence"/>
</dbReference>
<dbReference type="InterPro" id="IPR000014">
    <property type="entry name" value="PAS"/>
</dbReference>
<dbReference type="Pfam" id="PF02518">
    <property type="entry name" value="HATPase_c"/>
    <property type="match status" value="1"/>
</dbReference>
<dbReference type="SUPFAM" id="SSF55785">
    <property type="entry name" value="PYP-like sensor domain (PAS domain)"/>
    <property type="match status" value="2"/>
</dbReference>
<comment type="catalytic activity">
    <reaction evidence="1">
        <text>ATP + protein L-histidine = ADP + protein N-phospho-L-histidine.</text>
        <dbReference type="EC" id="2.7.13.3"/>
    </reaction>
</comment>
<dbReference type="SMART" id="SM00387">
    <property type="entry name" value="HATPase_c"/>
    <property type="match status" value="1"/>
</dbReference>
<dbReference type="InterPro" id="IPR011006">
    <property type="entry name" value="CheY-like_superfamily"/>
</dbReference>
<dbReference type="SUPFAM" id="SSF47384">
    <property type="entry name" value="Homodimeric domain of signal transducing histidine kinase"/>
    <property type="match status" value="1"/>
</dbReference>